<accession>M0BAV4</accession>
<dbReference type="InterPro" id="IPR013211">
    <property type="entry name" value="LVIVD"/>
</dbReference>
<evidence type="ECO:0000313" key="3">
    <source>
        <dbReference type="EMBL" id="ELZ08011.1"/>
    </source>
</evidence>
<name>M0BAV4_9EURY</name>
<comment type="caution">
    <text evidence="3">The sequence shown here is derived from an EMBL/GenBank/DDBJ whole genome shotgun (WGS) entry which is preliminary data.</text>
</comment>
<feature type="region of interest" description="Disordered" evidence="1">
    <location>
        <begin position="27"/>
        <end position="53"/>
    </location>
</feature>
<dbReference type="EMBL" id="AOIP01000014">
    <property type="protein sequence ID" value="ELZ08011.1"/>
    <property type="molecule type" value="Genomic_DNA"/>
</dbReference>
<proteinExistence type="predicted"/>
<dbReference type="Proteomes" id="UP000011591">
    <property type="component" value="Unassembled WGS sequence"/>
</dbReference>
<keyword evidence="2" id="KW-0812">Transmembrane</keyword>
<sequence>MRRRSFLRTGLAAGVALSVSATAATGAPAATQDSTSNVSSTPQDATPSSYEPLGRVEIDRAAETVVGDDGEIAYVATTTGFATVDVSDPADPTVLAREGGITVDGTPLIEILDVEVDGDRLVVPGPANPTSAEVFYGFCCYDVSDPADPTTAIDPYETGFHIHNCYLEGDRLFVVSNGPPPAANELVIFDLGDDTVTERGRWSLLDYDSTWEDLYWLARYVHDVYVQDDIAYLPFWNAGTYLVDVSDPDAPAYVSHVVDPELDRDEQRTLDDETAQFSLPGNDHYAAVDDTGDLMAVGREAWATGSDDPDGAGGIDLYDVSDPTEPTRRASIDAPAADDESYRGGTWTTAHNFELRNGRLYSAWYQGGVKIHDVSDPADPTELAAWRDAETTGFWTARILDPETAFVASSTDVIPKAGTTGELVTFPTDPDSGDTESDSSDGGAIGESIPGFTAATGATGLAGGMVGAAWLRRRLRS</sequence>
<protein>
    <submittedName>
        <fullName evidence="3">LVIVD repeat-containing protein</fullName>
    </submittedName>
</protein>
<keyword evidence="2" id="KW-1133">Transmembrane helix</keyword>
<dbReference type="PROSITE" id="PS51318">
    <property type="entry name" value="TAT"/>
    <property type="match status" value="1"/>
</dbReference>
<reference evidence="3 4" key="1">
    <citation type="journal article" date="2014" name="PLoS Genet.">
        <title>Phylogenetically driven sequencing of extremely halophilic archaea reveals strategies for static and dynamic osmo-response.</title>
        <authorList>
            <person name="Becker E.A."/>
            <person name="Seitzer P.M."/>
            <person name="Tritt A."/>
            <person name="Larsen D."/>
            <person name="Krusor M."/>
            <person name="Yao A.I."/>
            <person name="Wu D."/>
            <person name="Madern D."/>
            <person name="Eisen J.A."/>
            <person name="Darling A.E."/>
            <person name="Facciotti M.T."/>
        </authorList>
    </citation>
    <scope>NUCLEOTIDE SEQUENCE [LARGE SCALE GENOMIC DNA]</scope>
    <source>
        <strain evidence="3 4">DSM 13077</strain>
    </source>
</reference>
<dbReference type="OrthoDB" id="134269at2157"/>
<feature type="compositionally biased region" description="Polar residues" evidence="1">
    <location>
        <begin position="32"/>
        <end position="49"/>
    </location>
</feature>
<evidence type="ECO:0000313" key="4">
    <source>
        <dbReference type="Proteomes" id="UP000011591"/>
    </source>
</evidence>
<dbReference type="AlphaFoldDB" id="M0BAV4"/>
<feature type="region of interest" description="Disordered" evidence="1">
    <location>
        <begin position="419"/>
        <end position="450"/>
    </location>
</feature>
<dbReference type="PATRIC" id="fig|1227491.4.peg.848"/>
<keyword evidence="2" id="KW-0472">Membrane</keyword>
<feature type="region of interest" description="Disordered" evidence="1">
    <location>
        <begin position="319"/>
        <end position="343"/>
    </location>
</feature>
<dbReference type="RefSeq" id="WP_006664348.1">
    <property type="nucleotide sequence ID" value="NZ_AOIP01000014.1"/>
</dbReference>
<keyword evidence="4" id="KW-1185">Reference proteome</keyword>
<organism evidence="3 4">
    <name type="scientific">Natrialba aegyptia DSM 13077</name>
    <dbReference type="NCBI Taxonomy" id="1227491"/>
    <lineage>
        <taxon>Archaea</taxon>
        <taxon>Methanobacteriati</taxon>
        <taxon>Methanobacteriota</taxon>
        <taxon>Stenosarchaea group</taxon>
        <taxon>Halobacteria</taxon>
        <taxon>Halobacteriales</taxon>
        <taxon>Natrialbaceae</taxon>
        <taxon>Natrialba</taxon>
    </lineage>
</organism>
<feature type="transmembrane region" description="Helical" evidence="2">
    <location>
        <begin position="449"/>
        <end position="471"/>
    </location>
</feature>
<dbReference type="Pfam" id="PF08309">
    <property type="entry name" value="LVIVD"/>
    <property type="match status" value="2"/>
</dbReference>
<dbReference type="InterPro" id="IPR006311">
    <property type="entry name" value="TAT_signal"/>
</dbReference>
<evidence type="ECO:0000256" key="1">
    <source>
        <dbReference type="SAM" id="MobiDB-lite"/>
    </source>
</evidence>
<evidence type="ECO:0000256" key="2">
    <source>
        <dbReference type="SAM" id="Phobius"/>
    </source>
</evidence>
<gene>
    <name evidence="3" type="ORF">C480_04124</name>
</gene>